<proteinExistence type="predicted"/>
<accession>A0A2M7W5I2</accession>
<name>A0A2M7W5I2_9BACT</name>
<dbReference type="EMBL" id="PFQG01000152">
    <property type="protein sequence ID" value="PJA21579.1"/>
    <property type="molecule type" value="Genomic_DNA"/>
</dbReference>
<sequence length="66" mass="7507">MILWNVAKPIFDAWIIWNIVHIEISDIEHPIIGANHTIHEPRSSTSLGMSEGGREEGEREEEGDDK</sequence>
<dbReference type="AlphaFoldDB" id="A0A2M7W5I2"/>
<reference evidence="3" key="1">
    <citation type="submission" date="2017-09" db="EMBL/GenBank/DDBJ databases">
        <title>Depth-based differentiation of microbial function through sediment-hosted aquifers and enrichment of novel symbionts in the deep terrestrial subsurface.</title>
        <authorList>
            <person name="Probst A.J."/>
            <person name="Ladd B."/>
            <person name="Jarett J.K."/>
            <person name="Geller-Mcgrath D.E."/>
            <person name="Sieber C.M.K."/>
            <person name="Emerson J.B."/>
            <person name="Anantharaman K."/>
            <person name="Thomas B.C."/>
            <person name="Malmstrom R."/>
            <person name="Stieglmeier M."/>
            <person name="Klingl A."/>
            <person name="Woyke T."/>
            <person name="Ryan C.M."/>
            <person name="Banfield J.F."/>
        </authorList>
    </citation>
    <scope>NUCLEOTIDE SEQUENCE [LARGE SCALE GENOMIC DNA]</scope>
</reference>
<protein>
    <submittedName>
        <fullName evidence="2">Uncharacterized protein</fullName>
    </submittedName>
</protein>
<feature type="region of interest" description="Disordered" evidence="1">
    <location>
        <begin position="36"/>
        <end position="66"/>
    </location>
</feature>
<evidence type="ECO:0000313" key="3">
    <source>
        <dbReference type="Proteomes" id="UP000228627"/>
    </source>
</evidence>
<comment type="caution">
    <text evidence="2">The sequence shown here is derived from an EMBL/GenBank/DDBJ whole genome shotgun (WGS) entry which is preliminary data.</text>
</comment>
<organism evidence="2 3">
    <name type="scientific">Candidatus Beckwithbacteria bacterium CG_4_10_14_0_2_um_filter_47_25</name>
    <dbReference type="NCBI Taxonomy" id="1974493"/>
    <lineage>
        <taxon>Bacteria</taxon>
        <taxon>Candidatus Beckwithiibacteriota</taxon>
    </lineage>
</organism>
<gene>
    <name evidence="2" type="ORF">COX59_04025</name>
</gene>
<evidence type="ECO:0000313" key="2">
    <source>
        <dbReference type="EMBL" id="PJA21579.1"/>
    </source>
</evidence>
<evidence type="ECO:0000256" key="1">
    <source>
        <dbReference type="SAM" id="MobiDB-lite"/>
    </source>
</evidence>
<dbReference type="Proteomes" id="UP000228627">
    <property type="component" value="Unassembled WGS sequence"/>
</dbReference>